<accession>A0ABT2ZY54</accession>
<dbReference type="CDD" id="cd07984">
    <property type="entry name" value="LPLAT_LABLAT-like"/>
    <property type="match status" value="1"/>
</dbReference>
<evidence type="ECO:0000256" key="5">
    <source>
        <dbReference type="ARBA" id="ARBA00023136"/>
    </source>
</evidence>
<keyword evidence="2" id="KW-1003">Cell membrane</keyword>
<sequence length="267" mass="30130">MAAARSLPYRWRVPMVGWVVSRIVSPLAHYDDRIRKNLALVCPDLPQAEVERLVRAVPDNVGRTLAEIYSGEEFLARVSDLPLEGPGVEALEHAHKENRPVIIAAGHFGNYDAWRGALNARGYRVGAIYRPMGNTLFNEHYVEAITTIAEPLFARDSDLRQMLRFLKSGGMVAFGFDQAFRRGAELEFFGQRAMTPISAAELALKLNAPLVPIYAIRQPDGLSFRILVEAPIPPSTAEEMTQALNDALEVQVRAHMDQWFWIHRRWK</sequence>
<dbReference type="Proteomes" id="UP001526166">
    <property type="component" value="Unassembled WGS sequence"/>
</dbReference>
<proteinExistence type="predicted"/>
<dbReference type="Pfam" id="PF03279">
    <property type="entry name" value="Lip_A_acyltrans"/>
    <property type="match status" value="1"/>
</dbReference>
<dbReference type="EMBL" id="JAOWKW010000005">
    <property type="protein sequence ID" value="MCV2878667.1"/>
    <property type="molecule type" value="Genomic_DNA"/>
</dbReference>
<protein>
    <submittedName>
        <fullName evidence="7">Lysophospholipid acyltransferase family protein</fullName>
    </submittedName>
</protein>
<comment type="subcellular location">
    <subcellularLocation>
        <location evidence="1">Cell inner membrane</location>
    </subcellularLocation>
</comment>
<dbReference type="InterPro" id="IPR004960">
    <property type="entry name" value="LipA_acyltrans"/>
</dbReference>
<dbReference type="PANTHER" id="PTHR30606:SF10">
    <property type="entry name" value="PHOSPHATIDYLINOSITOL MANNOSIDE ACYLTRANSFERASE"/>
    <property type="match status" value="1"/>
</dbReference>
<keyword evidence="8" id="KW-1185">Reference proteome</keyword>
<gene>
    <name evidence="7" type="ORF">OE699_07360</name>
</gene>
<evidence type="ECO:0000256" key="4">
    <source>
        <dbReference type="ARBA" id="ARBA00022679"/>
    </source>
</evidence>
<evidence type="ECO:0000313" key="7">
    <source>
        <dbReference type="EMBL" id="MCV2878667.1"/>
    </source>
</evidence>
<name>A0ABT2ZY54_9RHOB</name>
<dbReference type="GO" id="GO:0016746">
    <property type="term" value="F:acyltransferase activity"/>
    <property type="evidence" value="ECO:0007669"/>
    <property type="project" value="UniProtKB-KW"/>
</dbReference>
<keyword evidence="3" id="KW-0997">Cell inner membrane</keyword>
<evidence type="ECO:0000256" key="3">
    <source>
        <dbReference type="ARBA" id="ARBA00022519"/>
    </source>
</evidence>
<keyword evidence="5" id="KW-0472">Membrane</keyword>
<keyword evidence="4" id="KW-0808">Transferase</keyword>
<evidence type="ECO:0000256" key="2">
    <source>
        <dbReference type="ARBA" id="ARBA00022475"/>
    </source>
</evidence>
<reference evidence="7 8" key="1">
    <citation type="submission" date="2022-10" db="EMBL/GenBank/DDBJ databases">
        <title>Sinirhodobacter sp. nov., isolated from ocean surface sediments.</title>
        <authorList>
            <person name="He W."/>
            <person name="Wang L."/>
            <person name="Zhang D.-F."/>
        </authorList>
    </citation>
    <scope>NUCLEOTIDE SEQUENCE [LARGE SCALE GENOMIC DNA]</scope>
    <source>
        <strain evidence="7 8">WL0115</strain>
    </source>
</reference>
<keyword evidence="6 7" id="KW-0012">Acyltransferase</keyword>
<evidence type="ECO:0000256" key="6">
    <source>
        <dbReference type="ARBA" id="ARBA00023315"/>
    </source>
</evidence>
<evidence type="ECO:0000256" key="1">
    <source>
        <dbReference type="ARBA" id="ARBA00004533"/>
    </source>
</evidence>
<evidence type="ECO:0000313" key="8">
    <source>
        <dbReference type="Proteomes" id="UP001526166"/>
    </source>
</evidence>
<comment type="caution">
    <text evidence="7">The sequence shown here is derived from an EMBL/GenBank/DDBJ whole genome shotgun (WGS) entry which is preliminary data.</text>
</comment>
<dbReference type="PANTHER" id="PTHR30606">
    <property type="entry name" value="LIPID A BIOSYNTHESIS LAUROYL ACYLTRANSFERASE"/>
    <property type="match status" value="1"/>
</dbReference>
<organism evidence="7 8">
    <name type="scientific">Sedimentimonas flavescens</name>
    <dbReference type="NCBI Taxonomy" id="2851012"/>
    <lineage>
        <taxon>Bacteria</taxon>
        <taxon>Pseudomonadati</taxon>
        <taxon>Pseudomonadota</taxon>
        <taxon>Alphaproteobacteria</taxon>
        <taxon>Rhodobacterales</taxon>
        <taxon>Rhodobacter group</taxon>
        <taxon>Sedimentimonas</taxon>
    </lineage>
</organism>